<dbReference type="CDD" id="cd02644">
    <property type="entry name" value="R3H_jag"/>
    <property type="match status" value="1"/>
</dbReference>
<accession>A0A2H0VC54</accession>
<comment type="caution">
    <text evidence="2">The sequence shown here is derived from an EMBL/GenBank/DDBJ whole genome shotgun (WGS) entry which is preliminary data.</text>
</comment>
<dbReference type="SMART" id="SM00393">
    <property type="entry name" value="R3H"/>
    <property type="match status" value="1"/>
</dbReference>
<dbReference type="EMBL" id="PFAJ01000070">
    <property type="protein sequence ID" value="PIR96666.1"/>
    <property type="molecule type" value="Genomic_DNA"/>
</dbReference>
<dbReference type="InterPro" id="IPR015946">
    <property type="entry name" value="KH_dom-like_a/b"/>
</dbReference>
<dbReference type="PROSITE" id="PS51061">
    <property type="entry name" value="R3H"/>
    <property type="match status" value="1"/>
</dbReference>
<reference evidence="3" key="1">
    <citation type="submission" date="2017-09" db="EMBL/GenBank/DDBJ databases">
        <title>Depth-based differentiation of microbial function through sediment-hosted aquifers and enrichment of novel symbionts in the deep terrestrial subsurface.</title>
        <authorList>
            <person name="Probst A.J."/>
            <person name="Ladd B."/>
            <person name="Jarett J.K."/>
            <person name="Geller-Mcgrath D.E."/>
            <person name="Sieber C.M.K."/>
            <person name="Emerson J.B."/>
            <person name="Anantharaman K."/>
            <person name="Thomas B.C."/>
            <person name="Malmstrom R."/>
            <person name="Stieglmeier M."/>
            <person name="Klingl A."/>
            <person name="Woyke T."/>
            <person name="Ryan C.M."/>
            <person name="Banfield J.F."/>
        </authorList>
    </citation>
    <scope>NUCLEOTIDE SEQUENCE [LARGE SCALE GENOMIC DNA]</scope>
</reference>
<gene>
    <name evidence="2" type="ORF">COT91_05385</name>
</gene>
<evidence type="ECO:0000313" key="3">
    <source>
        <dbReference type="Proteomes" id="UP000230557"/>
    </source>
</evidence>
<dbReference type="Gene3D" id="3.30.300.20">
    <property type="match status" value="1"/>
</dbReference>
<dbReference type="Proteomes" id="UP000230557">
    <property type="component" value="Unassembled WGS sequence"/>
</dbReference>
<organism evidence="2 3">
    <name type="scientific">Candidatus Doudnabacteria bacterium CG10_big_fil_rev_8_21_14_0_10_41_10</name>
    <dbReference type="NCBI Taxonomy" id="1974551"/>
    <lineage>
        <taxon>Bacteria</taxon>
        <taxon>Candidatus Doudnaibacteriota</taxon>
    </lineage>
</organism>
<proteinExistence type="predicted"/>
<dbReference type="InterPro" id="IPR039247">
    <property type="entry name" value="KhpB"/>
</dbReference>
<name>A0A2H0VC54_9BACT</name>
<evidence type="ECO:0000259" key="1">
    <source>
        <dbReference type="PROSITE" id="PS51061"/>
    </source>
</evidence>
<protein>
    <recommendedName>
        <fullName evidence="1">R3H domain-containing protein</fullName>
    </recommendedName>
</protein>
<dbReference type="PANTHER" id="PTHR35800:SF1">
    <property type="entry name" value="RNA-BINDING PROTEIN KHPB"/>
    <property type="match status" value="1"/>
</dbReference>
<dbReference type="InterPro" id="IPR034079">
    <property type="entry name" value="R3H_KhpB"/>
</dbReference>
<sequence>MEGTQEKIKQHILKLLDLLKIEGTVAIDDRNGQLFFNITSEDSNMLIGHYGQNLKGLQHLARLLARKDVLKGQLPQRFYVDVGDYRKERGVFLEALARKAASRVRETKQTLILKPMNSSDRKMIHVTLSNFDDLITESVGDEPERRIVIKLKE</sequence>
<feature type="domain" description="R3H" evidence="1">
    <location>
        <begin position="87"/>
        <end position="153"/>
    </location>
</feature>
<dbReference type="Pfam" id="PF01424">
    <property type="entry name" value="R3H"/>
    <property type="match status" value="1"/>
</dbReference>
<dbReference type="AlphaFoldDB" id="A0A2H0VC54"/>
<dbReference type="InterPro" id="IPR001374">
    <property type="entry name" value="R3H_dom"/>
</dbReference>
<evidence type="ECO:0000313" key="2">
    <source>
        <dbReference type="EMBL" id="PIR96666.1"/>
    </source>
</evidence>
<dbReference type="PANTHER" id="PTHR35800">
    <property type="entry name" value="PROTEIN JAG"/>
    <property type="match status" value="1"/>
</dbReference>
<dbReference type="GO" id="GO:0003723">
    <property type="term" value="F:RNA binding"/>
    <property type="evidence" value="ECO:0007669"/>
    <property type="project" value="InterPro"/>
</dbReference>
<dbReference type="SUPFAM" id="SSF82708">
    <property type="entry name" value="R3H domain"/>
    <property type="match status" value="1"/>
</dbReference>
<dbReference type="InterPro" id="IPR036867">
    <property type="entry name" value="R3H_dom_sf"/>
</dbReference>
<dbReference type="Gene3D" id="3.30.1370.50">
    <property type="entry name" value="R3H-like domain"/>
    <property type="match status" value="1"/>
</dbReference>